<keyword evidence="2" id="KW-1185">Reference proteome</keyword>
<organism evidence="1 2">
    <name type="scientific">Choristoneura fumiferana</name>
    <name type="common">Spruce budworm moth</name>
    <name type="synonym">Archips fumiferana</name>
    <dbReference type="NCBI Taxonomy" id="7141"/>
    <lineage>
        <taxon>Eukaryota</taxon>
        <taxon>Metazoa</taxon>
        <taxon>Ecdysozoa</taxon>
        <taxon>Arthropoda</taxon>
        <taxon>Hexapoda</taxon>
        <taxon>Insecta</taxon>
        <taxon>Pterygota</taxon>
        <taxon>Neoptera</taxon>
        <taxon>Endopterygota</taxon>
        <taxon>Lepidoptera</taxon>
        <taxon>Glossata</taxon>
        <taxon>Ditrysia</taxon>
        <taxon>Tortricoidea</taxon>
        <taxon>Tortricidae</taxon>
        <taxon>Tortricinae</taxon>
        <taxon>Choristoneura</taxon>
    </lineage>
</organism>
<name>A0ACC0KYU2_CHOFU</name>
<proteinExistence type="predicted"/>
<dbReference type="Proteomes" id="UP001064048">
    <property type="component" value="Chromosome 9"/>
</dbReference>
<accession>A0ACC0KYU2</accession>
<reference evidence="1 2" key="1">
    <citation type="journal article" date="2022" name="Genome Biol. Evol.">
        <title>The Spruce Budworm Genome: Reconstructing the Evolutionary History of Antifreeze Proteins.</title>
        <authorList>
            <person name="Beliveau C."/>
            <person name="Gagne P."/>
            <person name="Picq S."/>
            <person name="Vernygora O."/>
            <person name="Keeling C.I."/>
            <person name="Pinkney K."/>
            <person name="Doucet D."/>
            <person name="Wen F."/>
            <person name="Johnston J.S."/>
            <person name="Maaroufi H."/>
            <person name="Boyle B."/>
            <person name="Laroche J."/>
            <person name="Dewar K."/>
            <person name="Juretic N."/>
            <person name="Blackburn G."/>
            <person name="Nisole A."/>
            <person name="Brunet B."/>
            <person name="Brandao M."/>
            <person name="Lumley L."/>
            <person name="Duan J."/>
            <person name="Quan G."/>
            <person name="Lucarotti C.J."/>
            <person name="Roe A.D."/>
            <person name="Sperling F.A.H."/>
            <person name="Levesque R.C."/>
            <person name="Cusson M."/>
        </authorList>
    </citation>
    <scope>NUCLEOTIDE SEQUENCE [LARGE SCALE GENOMIC DNA]</scope>
    <source>
        <strain evidence="1">Glfc:IPQL:Cfum</strain>
    </source>
</reference>
<evidence type="ECO:0000313" key="2">
    <source>
        <dbReference type="Proteomes" id="UP001064048"/>
    </source>
</evidence>
<comment type="caution">
    <text evidence="1">The sequence shown here is derived from an EMBL/GenBank/DDBJ whole genome shotgun (WGS) entry which is preliminary data.</text>
</comment>
<protein>
    <submittedName>
        <fullName evidence="1">Uncharacterized protein</fullName>
    </submittedName>
</protein>
<dbReference type="EMBL" id="CM046109">
    <property type="protein sequence ID" value="KAI8441746.1"/>
    <property type="molecule type" value="Genomic_DNA"/>
</dbReference>
<sequence length="100" mass="10975">MSAGRFSHHAAFSESLSLAPGVPRPGVPVSEPDHVHGSPVHHQERGAVPEELVISVGRPEAWWTDDLKRIAGGGWMRGAEDRVLWRAMEEAYVQQWTAVG</sequence>
<gene>
    <name evidence="1" type="ORF">MSG28_005444</name>
</gene>
<evidence type="ECO:0000313" key="1">
    <source>
        <dbReference type="EMBL" id="KAI8441746.1"/>
    </source>
</evidence>